<sequence length="156" mass="17442">MVIEVKQTLRQGAVGQVVSELVALDLLTDYAVMALLTDLNSNWEFYWISESDDSRIRIHTTTVTQPGEAFQVIRTLLEQTPDEGVDITLPFLNVPVKRRKLAQTLPSIVEGREGGGIREAIERYYDIASILGPDIDMARAVANQVVRSIPAFSYYT</sequence>
<dbReference type="Proteomes" id="UP000794436">
    <property type="component" value="Unassembled WGS sequence"/>
</dbReference>
<proteinExistence type="predicted"/>
<gene>
    <name evidence="1" type="ORF">Poli38472_014383</name>
</gene>
<keyword evidence="2" id="KW-1185">Reference proteome</keyword>
<dbReference type="AlphaFoldDB" id="A0A8K1FBZ6"/>
<evidence type="ECO:0000313" key="2">
    <source>
        <dbReference type="Proteomes" id="UP000794436"/>
    </source>
</evidence>
<dbReference type="OrthoDB" id="74661at2759"/>
<protein>
    <submittedName>
        <fullName evidence="1">Uncharacterized protein</fullName>
    </submittedName>
</protein>
<dbReference type="EMBL" id="SPLM01000114">
    <property type="protein sequence ID" value="TMW57780.1"/>
    <property type="molecule type" value="Genomic_DNA"/>
</dbReference>
<evidence type="ECO:0000313" key="1">
    <source>
        <dbReference type="EMBL" id="TMW57780.1"/>
    </source>
</evidence>
<comment type="caution">
    <text evidence="1">The sequence shown here is derived from an EMBL/GenBank/DDBJ whole genome shotgun (WGS) entry which is preliminary data.</text>
</comment>
<organism evidence="1 2">
    <name type="scientific">Pythium oligandrum</name>
    <name type="common">Mycoparasitic fungus</name>
    <dbReference type="NCBI Taxonomy" id="41045"/>
    <lineage>
        <taxon>Eukaryota</taxon>
        <taxon>Sar</taxon>
        <taxon>Stramenopiles</taxon>
        <taxon>Oomycota</taxon>
        <taxon>Peronosporomycetes</taxon>
        <taxon>Pythiales</taxon>
        <taxon>Pythiaceae</taxon>
        <taxon>Pythium</taxon>
    </lineage>
</organism>
<name>A0A8K1FBZ6_PYTOL</name>
<accession>A0A8K1FBZ6</accession>
<reference evidence="1" key="1">
    <citation type="submission" date="2019-03" db="EMBL/GenBank/DDBJ databases">
        <title>Long read genome sequence of the mycoparasitic Pythium oligandrum ATCC 38472 isolated from sugarbeet rhizosphere.</title>
        <authorList>
            <person name="Gaulin E."/>
        </authorList>
    </citation>
    <scope>NUCLEOTIDE SEQUENCE</scope>
    <source>
        <strain evidence="1">ATCC 38472_TT</strain>
    </source>
</reference>